<dbReference type="Gene3D" id="1.10.10.60">
    <property type="entry name" value="Homeodomain-like"/>
    <property type="match status" value="1"/>
</dbReference>
<evidence type="ECO:0000259" key="4">
    <source>
        <dbReference type="PROSITE" id="PS01124"/>
    </source>
</evidence>
<dbReference type="Pfam" id="PF12833">
    <property type="entry name" value="HTH_18"/>
    <property type="match status" value="1"/>
</dbReference>
<keyword evidence="3" id="KW-0804">Transcription</keyword>
<dbReference type="SMART" id="SM00342">
    <property type="entry name" value="HTH_ARAC"/>
    <property type="match status" value="1"/>
</dbReference>
<dbReference type="InterPro" id="IPR009057">
    <property type="entry name" value="Homeodomain-like_sf"/>
</dbReference>
<dbReference type="PROSITE" id="PS01124">
    <property type="entry name" value="HTH_ARAC_FAMILY_2"/>
    <property type="match status" value="1"/>
</dbReference>
<dbReference type="PANTHER" id="PTHR46796">
    <property type="entry name" value="HTH-TYPE TRANSCRIPTIONAL ACTIVATOR RHAS-RELATED"/>
    <property type="match status" value="1"/>
</dbReference>
<sequence length="277" mass="30309">MSQPVTVPPAAALQPFIVGYADVFVPLPPDQRYAARIIPIGCPAIVLFHEGQIRITDGPAANQIAPPAGFVGQLTRSGGNEYTGTIRGFIVQLTPAGAYDLLRCEVSRYQNATVPLHQALGAPMADGIARQLRPDLDFAGCCAAADAFFLHQLAKQQATLGLGGQAAALLMRSQGQLEVEDVALQLEVSVRTLLRRFSREVGMPPKTFARLVRFRAAHAYLQEPDATWADAVLRFGYTDQSHLIRDYRDFAGETPRQYQTDGRVLDRIFRTQSSTRS</sequence>
<keyword evidence="6" id="KW-1185">Reference proteome</keyword>
<dbReference type="InterPro" id="IPR018060">
    <property type="entry name" value="HTH_AraC"/>
</dbReference>
<dbReference type="PANTHER" id="PTHR46796:SF15">
    <property type="entry name" value="BLL1074 PROTEIN"/>
    <property type="match status" value="1"/>
</dbReference>
<dbReference type="GO" id="GO:0043565">
    <property type="term" value="F:sequence-specific DNA binding"/>
    <property type="evidence" value="ECO:0007669"/>
    <property type="project" value="InterPro"/>
</dbReference>
<keyword evidence="2" id="KW-0238">DNA-binding</keyword>
<organism evidence="5 6">
    <name type="scientific">Solirubrum puertoriconensis</name>
    <dbReference type="NCBI Taxonomy" id="1751427"/>
    <lineage>
        <taxon>Bacteria</taxon>
        <taxon>Pseudomonadati</taxon>
        <taxon>Bacteroidota</taxon>
        <taxon>Cytophagia</taxon>
        <taxon>Cytophagales</taxon>
    </lineage>
</organism>
<dbReference type="GO" id="GO:0003700">
    <property type="term" value="F:DNA-binding transcription factor activity"/>
    <property type="evidence" value="ECO:0007669"/>
    <property type="project" value="InterPro"/>
</dbReference>
<feature type="domain" description="HTH araC/xylS-type" evidence="4">
    <location>
        <begin position="164"/>
        <end position="261"/>
    </location>
</feature>
<dbReference type="OrthoDB" id="635259at2"/>
<name>A0A9X0HL83_SOLP1</name>
<dbReference type="Proteomes" id="UP000054223">
    <property type="component" value="Unassembled WGS sequence"/>
</dbReference>
<evidence type="ECO:0000313" key="6">
    <source>
        <dbReference type="Proteomes" id="UP000054223"/>
    </source>
</evidence>
<evidence type="ECO:0000256" key="1">
    <source>
        <dbReference type="ARBA" id="ARBA00023015"/>
    </source>
</evidence>
<evidence type="ECO:0000256" key="3">
    <source>
        <dbReference type="ARBA" id="ARBA00023163"/>
    </source>
</evidence>
<gene>
    <name evidence="5" type="ORF">ASU33_07135</name>
</gene>
<protein>
    <recommendedName>
        <fullName evidence="4">HTH araC/xylS-type domain-containing protein</fullName>
    </recommendedName>
</protein>
<dbReference type="Pfam" id="PF20240">
    <property type="entry name" value="DUF6597"/>
    <property type="match status" value="1"/>
</dbReference>
<keyword evidence="1" id="KW-0805">Transcription regulation</keyword>
<reference evidence="5 6" key="1">
    <citation type="submission" date="2015-11" db="EMBL/GenBank/DDBJ databases">
        <title>Solirubrum puertoriconensis gen. nov. an environmental bacteria isolated in Puerto Rico.</title>
        <authorList>
            <person name="Cuebas-Irizarry M.F."/>
            <person name="Montalvo-Rodriguez R."/>
        </authorList>
    </citation>
    <scope>NUCLEOTIDE SEQUENCE [LARGE SCALE GENOMIC DNA]</scope>
    <source>
        <strain evidence="5 6">MC1A</strain>
    </source>
</reference>
<accession>A0A9X0HL83</accession>
<dbReference type="RefSeq" id="WP_059068936.1">
    <property type="nucleotide sequence ID" value="NZ_LNAL01000006.1"/>
</dbReference>
<comment type="caution">
    <text evidence="5">The sequence shown here is derived from an EMBL/GenBank/DDBJ whole genome shotgun (WGS) entry which is preliminary data.</text>
</comment>
<evidence type="ECO:0000313" key="5">
    <source>
        <dbReference type="EMBL" id="KUG07976.1"/>
    </source>
</evidence>
<dbReference type="InterPro" id="IPR046532">
    <property type="entry name" value="DUF6597"/>
</dbReference>
<dbReference type="EMBL" id="LNAL01000006">
    <property type="protein sequence ID" value="KUG07976.1"/>
    <property type="molecule type" value="Genomic_DNA"/>
</dbReference>
<proteinExistence type="predicted"/>
<dbReference type="InterPro" id="IPR050204">
    <property type="entry name" value="AraC_XylS_family_regulators"/>
</dbReference>
<dbReference type="SUPFAM" id="SSF46689">
    <property type="entry name" value="Homeodomain-like"/>
    <property type="match status" value="1"/>
</dbReference>
<dbReference type="AlphaFoldDB" id="A0A9X0HL83"/>
<evidence type="ECO:0000256" key="2">
    <source>
        <dbReference type="ARBA" id="ARBA00023125"/>
    </source>
</evidence>